<organism evidence="10">
    <name type="scientific">freshwater metagenome</name>
    <dbReference type="NCBI Taxonomy" id="449393"/>
    <lineage>
        <taxon>unclassified sequences</taxon>
        <taxon>metagenomes</taxon>
        <taxon>ecological metagenomes</taxon>
    </lineage>
</organism>
<keyword evidence="2" id="KW-1003">Cell membrane</keyword>
<sequence length="518" mass="53527">MTRPSRTAVRRAGAAVTAGAGLLLALPPYDVWWLAPPALAVLLLAVRGTGLRAAYALAVLTHLVLFLPLLEWTRYVGTAPWAALAVLEALLAGLLGPAVVLAGRWGRPGVCGAALRGATVVGAVVAVEAVRARVPFGGLTWGRLSFSQSDGPLLAWASLGGAPGLSAVVAVVAVGLVALVGRPTRPTRAMKRRLAVALPLVVLPVVAGVLLPLPVDGPAVQVAAVQGNVPGQGLDAFAEDLVVLDNHLAQTRRLAADVAAGRTPAPDLVLWPENASDQDPRSEPAAAQRVDAAVDALGGVPLLLGAVLRDGGGRTSNGILVWGPDGVIGEPYRKRHLVPFGEYLPLRGLVTAIYPGAADLLPRDFSPGDRVGRLDLRGVPLAVGTCYEVAFDAPSRQAVRAGGQLLVLPSNNASYGRSGQSAQQLAMARLRAVEHGRSTVVVTTSGISALVRPDGRVVAQSGLYEPAVLTAALPRRADLTVATRWGPYVEAALVLLLPVGLALTRVRRAPQPRPTAPS</sequence>
<dbReference type="AlphaFoldDB" id="A0A6J7I9Y8"/>
<dbReference type="GO" id="GO:0016410">
    <property type="term" value="F:N-acyltransferase activity"/>
    <property type="evidence" value="ECO:0007669"/>
    <property type="project" value="InterPro"/>
</dbReference>
<dbReference type="Gene3D" id="3.60.110.10">
    <property type="entry name" value="Carbon-nitrogen hydrolase"/>
    <property type="match status" value="1"/>
</dbReference>
<gene>
    <name evidence="10" type="ORF">UFOPK3609_01772</name>
</gene>
<evidence type="ECO:0000256" key="7">
    <source>
        <dbReference type="ARBA" id="ARBA00023315"/>
    </source>
</evidence>
<keyword evidence="7" id="KW-0012">Acyltransferase</keyword>
<feature type="transmembrane region" description="Helical" evidence="8">
    <location>
        <begin position="82"/>
        <end position="102"/>
    </location>
</feature>
<keyword evidence="3" id="KW-0808">Transferase</keyword>
<dbReference type="InterPro" id="IPR004563">
    <property type="entry name" value="Apolipo_AcylTrfase"/>
</dbReference>
<comment type="subcellular location">
    <subcellularLocation>
        <location evidence="1">Cell membrane</location>
        <topology evidence="1">Multi-pass membrane protein</topology>
    </subcellularLocation>
</comment>
<evidence type="ECO:0000256" key="3">
    <source>
        <dbReference type="ARBA" id="ARBA00022679"/>
    </source>
</evidence>
<dbReference type="PROSITE" id="PS50263">
    <property type="entry name" value="CN_HYDROLASE"/>
    <property type="match status" value="1"/>
</dbReference>
<dbReference type="InterPro" id="IPR045378">
    <property type="entry name" value="LNT_N"/>
</dbReference>
<dbReference type="Pfam" id="PF20154">
    <property type="entry name" value="LNT_N"/>
    <property type="match status" value="1"/>
</dbReference>
<dbReference type="InterPro" id="IPR036526">
    <property type="entry name" value="C-N_Hydrolase_sf"/>
</dbReference>
<accession>A0A6J7I9Y8</accession>
<keyword evidence="5 8" id="KW-1133">Transmembrane helix</keyword>
<feature type="transmembrane region" description="Helical" evidence="8">
    <location>
        <begin position="154"/>
        <end position="181"/>
    </location>
</feature>
<evidence type="ECO:0000256" key="8">
    <source>
        <dbReference type="SAM" id="Phobius"/>
    </source>
</evidence>
<evidence type="ECO:0000256" key="4">
    <source>
        <dbReference type="ARBA" id="ARBA00022692"/>
    </source>
</evidence>
<feature type="transmembrane region" description="Helical" evidence="8">
    <location>
        <begin position="7"/>
        <end position="25"/>
    </location>
</feature>
<dbReference type="PANTHER" id="PTHR38686">
    <property type="entry name" value="APOLIPOPROTEIN N-ACYLTRANSFERASE"/>
    <property type="match status" value="1"/>
</dbReference>
<keyword evidence="6 8" id="KW-0472">Membrane</keyword>
<protein>
    <submittedName>
        <fullName evidence="10">Unannotated protein</fullName>
    </submittedName>
</protein>
<reference evidence="10" key="1">
    <citation type="submission" date="2020-05" db="EMBL/GenBank/DDBJ databases">
        <authorList>
            <person name="Chiriac C."/>
            <person name="Salcher M."/>
            <person name="Ghai R."/>
            <person name="Kavagutti S V."/>
        </authorList>
    </citation>
    <scope>NUCLEOTIDE SEQUENCE</scope>
</reference>
<dbReference type="InterPro" id="IPR003010">
    <property type="entry name" value="C-N_Hydrolase"/>
</dbReference>
<dbReference type="CDD" id="cd07571">
    <property type="entry name" value="ALP_N-acyl_transferase"/>
    <property type="match status" value="1"/>
</dbReference>
<dbReference type="NCBIfam" id="TIGR00546">
    <property type="entry name" value="lnt"/>
    <property type="match status" value="1"/>
</dbReference>
<dbReference type="PANTHER" id="PTHR38686:SF1">
    <property type="entry name" value="APOLIPOPROTEIN N-ACYLTRANSFERASE"/>
    <property type="match status" value="1"/>
</dbReference>
<name>A0A6J7I9Y8_9ZZZZ</name>
<evidence type="ECO:0000256" key="5">
    <source>
        <dbReference type="ARBA" id="ARBA00022989"/>
    </source>
</evidence>
<evidence type="ECO:0000256" key="6">
    <source>
        <dbReference type="ARBA" id="ARBA00023136"/>
    </source>
</evidence>
<evidence type="ECO:0000256" key="2">
    <source>
        <dbReference type="ARBA" id="ARBA00022475"/>
    </source>
</evidence>
<evidence type="ECO:0000256" key="1">
    <source>
        <dbReference type="ARBA" id="ARBA00004651"/>
    </source>
</evidence>
<dbReference type="EMBL" id="CAFBMQ010000324">
    <property type="protein sequence ID" value="CAB4927903.1"/>
    <property type="molecule type" value="Genomic_DNA"/>
</dbReference>
<keyword evidence="4 8" id="KW-0812">Transmembrane</keyword>
<dbReference type="SUPFAM" id="SSF56317">
    <property type="entry name" value="Carbon-nitrogen hydrolase"/>
    <property type="match status" value="1"/>
</dbReference>
<dbReference type="Pfam" id="PF00795">
    <property type="entry name" value="CN_hydrolase"/>
    <property type="match status" value="1"/>
</dbReference>
<feature type="domain" description="CN hydrolase" evidence="9">
    <location>
        <begin position="220"/>
        <end position="475"/>
    </location>
</feature>
<evidence type="ECO:0000313" key="10">
    <source>
        <dbReference type="EMBL" id="CAB4927903.1"/>
    </source>
</evidence>
<dbReference type="HAMAP" id="MF_01148">
    <property type="entry name" value="Lnt"/>
    <property type="match status" value="1"/>
</dbReference>
<evidence type="ECO:0000259" key="9">
    <source>
        <dbReference type="PROSITE" id="PS50263"/>
    </source>
</evidence>
<feature type="transmembrane region" description="Helical" evidence="8">
    <location>
        <begin position="53"/>
        <end position="70"/>
    </location>
</feature>
<proteinExistence type="inferred from homology"/>
<dbReference type="GO" id="GO:0042158">
    <property type="term" value="P:lipoprotein biosynthetic process"/>
    <property type="evidence" value="ECO:0007669"/>
    <property type="project" value="InterPro"/>
</dbReference>
<dbReference type="GO" id="GO:0005886">
    <property type="term" value="C:plasma membrane"/>
    <property type="evidence" value="ECO:0007669"/>
    <property type="project" value="UniProtKB-SubCell"/>
</dbReference>
<feature type="transmembrane region" description="Helical" evidence="8">
    <location>
        <begin position="193"/>
        <end position="213"/>
    </location>
</feature>